<evidence type="ECO:0000313" key="2">
    <source>
        <dbReference type="Proteomes" id="UP000024635"/>
    </source>
</evidence>
<dbReference type="AlphaFoldDB" id="A0A016WUF1"/>
<comment type="caution">
    <text evidence="1">The sequence shown here is derived from an EMBL/GenBank/DDBJ whole genome shotgun (WGS) entry which is preliminary data.</text>
</comment>
<sequence length="109" mass="12400">MTLRIEIYGVGEPKQRTPRMRGTNAKEKKKKKKKDALRILLHLSIVKDTMTCWGTRCANSVFHSPKLLWYQSTDSGGGLLFRSGSICRWSRLSLHCAVLMSDRPSPSCF</sequence>
<dbReference type="EMBL" id="JARK01000122">
    <property type="protein sequence ID" value="EYC42638.1"/>
    <property type="molecule type" value="Genomic_DNA"/>
</dbReference>
<name>A0A016WUF1_9BILA</name>
<organism evidence="1 2">
    <name type="scientific">Ancylostoma ceylanicum</name>
    <dbReference type="NCBI Taxonomy" id="53326"/>
    <lineage>
        <taxon>Eukaryota</taxon>
        <taxon>Metazoa</taxon>
        <taxon>Ecdysozoa</taxon>
        <taxon>Nematoda</taxon>
        <taxon>Chromadorea</taxon>
        <taxon>Rhabditida</taxon>
        <taxon>Rhabditina</taxon>
        <taxon>Rhabditomorpha</taxon>
        <taxon>Strongyloidea</taxon>
        <taxon>Ancylostomatidae</taxon>
        <taxon>Ancylostomatinae</taxon>
        <taxon>Ancylostoma</taxon>
    </lineage>
</organism>
<gene>
    <name evidence="1" type="primary">Acey_s0522.g2881</name>
    <name evidence="1" type="ORF">Y032_0522g2881</name>
</gene>
<keyword evidence="2" id="KW-1185">Reference proteome</keyword>
<protein>
    <submittedName>
        <fullName evidence="1">Uncharacterized protein</fullName>
    </submittedName>
</protein>
<proteinExistence type="predicted"/>
<dbReference type="Proteomes" id="UP000024635">
    <property type="component" value="Unassembled WGS sequence"/>
</dbReference>
<reference evidence="2" key="1">
    <citation type="journal article" date="2015" name="Nat. Genet.">
        <title>The genome and transcriptome of the zoonotic hookworm Ancylostoma ceylanicum identify infection-specific gene families.</title>
        <authorList>
            <person name="Schwarz E.M."/>
            <person name="Hu Y."/>
            <person name="Antoshechkin I."/>
            <person name="Miller M.M."/>
            <person name="Sternberg P.W."/>
            <person name="Aroian R.V."/>
        </authorList>
    </citation>
    <scope>NUCLEOTIDE SEQUENCE</scope>
    <source>
        <strain evidence="2">HY135</strain>
    </source>
</reference>
<evidence type="ECO:0000313" key="1">
    <source>
        <dbReference type="EMBL" id="EYC42638.1"/>
    </source>
</evidence>
<accession>A0A016WUF1</accession>